<name>A0A4Q9NXS3_9APHY</name>
<dbReference type="Proteomes" id="UP000292082">
    <property type="component" value="Unassembled WGS sequence"/>
</dbReference>
<reference evidence="1 2" key="1">
    <citation type="submission" date="2019-01" db="EMBL/GenBank/DDBJ databases">
        <title>Draft genome sequences of three monokaryotic isolates of the white-rot basidiomycete fungus Dichomitus squalens.</title>
        <authorList>
            <consortium name="DOE Joint Genome Institute"/>
            <person name="Lopez S.C."/>
            <person name="Andreopoulos B."/>
            <person name="Pangilinan J."/>
            <person name="Lipzen A."/>
            <person name="Riley R."/>
            <person name="Ahrendt S."/>
            <person name="Ng V."/>
            <person name="Barry K."/>
            <person name="Daum C."/>
            <person name="Grigoriev I.V."/>
            <person name="Hilden K.S."/>
            <person name="Makela M.R."/>
            <person name="de Vries R.P."/>
        </authorList>
    </citation>
    <scope>NUCLEOTIDE SEQUENCE [LARGE SCALE GENOMIC DNA]</scope>
    <source>
        <strain evidence="1 2">CBS 464.89</strain>
    </source>
</reference>
<evidence type="ECO:0000313" key="2">
    <source>
        <dbReference type="Proteomes" id="UP000292082"/>
    </source>
</evidence>
<keyword evidence="2" id="KW-1185">Reference proteome</keyword>
<evidence type="ECO:0000313" key="1">
    <source>
        <dbReference type="EMBL" id="TBU54769.1"/>
    </source>
</evidence>
<accession>A0A4Q9NXS3</accession>
<protein>
    <submittedName>
        <fullName evidence="1">Uncharacterized protein</fullName>
    </submittedName>
</protein>
<sequence>MPSSRHDFRALTLMLVTIFARPPALPASHTAFLSSPVSILFRHEDSRLWALLRPRRPHSHVFVCFEFACPSRASLIPPAGPCALLPFRDSSAQCSSWAIARSR</sequence>
<organism evidence="1 2">
    <name type="scientific">Dichomitus squalens</name>
    <dbReference type="NCBI Taxonomy" id="114155"/>
    <lineage>
        <taxon>Eukaryota</taxon>
        <taxon>Fungi</taxon>
        <taxon>Dikarya</taxon>
        <taxon>Basidiomycota</taxon>
        <taxon>Agaricomycotina</taxon>
        <taxon>Agaricomycetes</taxon>
        <taxon>Polyporales</taxon>
        <taxon>Polyporaceae</taxon>
        <taxon>Dichomitus</taxon>
    </lineage>
</organism>
<gene>
    <name evidence="1" type="ORF">BD310DRAFT_727410</name>
</gene>
<dbReference type="AlphaFoldDB" id="A0A4Q9NXS3"/>
<proteinExistence type="predicted"/>
<dbReference type="EMBL" id="ML145181">
    <property type="protein sequence ID" value="TBU54769.1"/>
    <property type="molecule type" value="Genomic_DNA"/>
</dbReference>